<evidence type="ECO:0000256" key="7">
    <source>
        <dbReference type="ARBA" id="ARBA00022723"/>
    </source>
</evidence>
<dbReference type="GO" id="GO:0006537">
    <property type="term" value="P:glutamate biosynthetic process"/>
    <property type="evidence" value="ECO:0007669"/>
    <property type="project" value="UniProtKB-KW"/>
</dbReference>
<dbReference type="Gene3D" id="2.160.20.60">
    <property type="entry name" value="Glutamate synthase, alpha subunit, C-terminal domain"/>
    <property type="match status" value="1"/>
</dbReference>
<proteinExistence type="inferred from homology"/>
<comment type="cofactor">
    <cofactor evidence="2">
        <name>[3Fe-4S] cluster</name>
        <dbReference type="ChEBI" id="CHEBI:21137"/>
    </cofactor>
</comment>
<keyword evidence="5" id="KW-0285">Flavoprotein</keyword>
<gene>
    <name evidence="18" type="primary">gltB</name>
    <name evidence="18" type="ORF">JF888_08150</name>
</gene>
<comment type="pathway">
    <text evidence="14">Amino-acid biosynthesis.</text>
</comment>
<evidence type="ECO:0000259" key="16">
    <source>
        <dbReference type="PROSITE" id="PS50020"/>
    </source>
</evidence>
<accession>A0A934NH78</accession>
<dbReference type="Pfam" id="PF04898">
    <property type="entry name" value="Glu_syn_central"/>
    <property type="match status" value="1"/>
</dbReference>
<evidence type="ECO:0000256" key="5">
    <source>
        <dbReference type="ARBA" id="ARBA00022630"/>
    </source>
</evidence>
<keyword evidence="6" id="KW-0288">FMN</keyword>
<keyword evidence="4" id="KW-0028">Amino-acid biosynthesis</keyword>
<evidence type="ECO:0000256" key="3">
    <source>
        <dbReference type="ARBA" id="ARBA00009716"/>
    </source>
</evidence>
<dbReference type="Pfam" id="PF00310">
    <property type="entry name" value="GATase_2"/>
    <property type="match status" value="1"/>
</dbReference>
<feature type="region of interest" description="Disordered" evidence="15">
    <location>
        <begin position="1413"/>
        <end position="1440"/>
    </location>
</feature>
<dbReference type="InterPro" id="IPR036485">
    <property type="entry name" value="Glu_synth_asu_C_sf"/>
</dbReference>
<evidence type="ECO:0000313" key="19">
    <source>
        <dbReference type="Proteomes" id="UP000620075"/>
    </source>
</evidence>
<dbReference type="SUPFAM" id="SSF56235">
    <property type="entry name" value="N-terminal nucleophile aminohydrolases (Ntn hydrolases)"/>
    <property type="match status" value="1"/>
</dbReference>
<dbReference type="EC" id="1.4.1.13" evidence="18"/>
<evidence type="ECO:0000256" key="6">
    <source>
        <dbReference type="ARBA" id="ARBA00022643"/>
    </source>
</evidence>
<comment type="caution">
    <text evidence="18">The sequence shown here is derived from an EMBL/GenBank/DDBJ whole genome shotgun (WGS) entry which is preliminary data.</text>
</comment>
<dbReference type="SUPFAM" id="SSF51395">
    <property type="entry name" value="FMN-linked oxidoreductases"/>
    <property type="match status" value="1"/>
</dbReference>
<dbReference type="EMBL" id="JAEKNQ010000033">
    <property type="protein sequence ID" value="MBJ7603142.1"/>
    <property type="molecule type" value="Genomic_DNA"/>
</dbReference>
<evidence type="ECO:0000256" key="9">
    <source>
        <dbReference type="ARBA" id="ARBA00023002"/>
    </source>
</evidence>
<dbReference type="GO" id="GO:0046872">
    <property type="term" value="F:metal ion binding"/>
    <property type="evidence" value="ECO:0007669"/>
    <property type="project" value="UniProtKB-KW"/>
</dbReference>
<feature type="compositionally biased region" description="Basic and acidic residues" evidence="15">
    <location>
        <begin position="1429"/>
        <end position="1440"/>
    </location>
</feature>
<dbReference type="Gene3D" id="3.20.20.70">
    <property type="entry name" value="Aldolase class I"/>
    <property type="match status" value="2"/>
</dbReference>
<dbReference type="InterPro" id="IPR029055">
    <property type="entry name" value="Ntn_hydrolases_N"/>
</dbReference>
<dbReference type="NCBIfam" id="NF008730">
    <property type="entry name" value="PRK11750.1"/>
    <property type="match status" value="1"/>
</dbReference>
<dbReference type="PROSITE" id="PS50020">
    <property type="entry name" value="WW_DOMAIN_2"/>
    <property type="match status" value="1"/>
</dbReference>
<dbReference type="Gene3D" id="3.60.20.10">
    <property type="entry name" value="Glutamine Phosphoribosylpyrophosphate, subunit 1, domain 1"/>
    <property type="match status" value="1"/>
</dbReference>
<evidence type="ECO:0000256" key="11">
    <source>
        <dbReference type="ARBA" id="ARBA00023014"/>
    </source>
</evidence>
<dbReference type="GO" id="GO:0004355">
    <property type="term" value="F:glutamate synthase (NADPH) activity"/>
    <property type="evidence" value="ECO:0007669"/>
    <property type="project" value="UniProtKB-EC"/>
</dbReference>
<keyword evidence="13" id="KW-0003">3Fe-4S</keyword>
<evidence type="ECO:0000256" key="14">
    <source>
        <dbReference type="ARBA" id="ARBA00029440"/>
    </source>
</evidence>
<dbReference type="PROSITE" id="PS51278">
    <property type="entry name" value="GATASE_TYPE_2"/>
    <property type="match status" value="1"/>
</dbReference>
<keyword evidence="11" id="KW-0411">Iron-sulfur</keyword>
<dbReference type="RefSeq" id="WP_338178659.1">
    <property type="nucleotide sequence ID" value="NZ_JAEKNQ010000033.1"/>
</dbReference>
<evidence type="ECO:0000313" key="18">
    <source>
        <dbReference type="EMBL" id="MBJ7603142.1"/>
    </source>
</evidence>
<evidence type="ECO:0000256" key="15">
    <source>
        <dbReference type="SAM" id="MobiDB-lite"/>
    </source>
</evidence>
<dbReference type="SUPFAM" id="SSF69336">
    <property type="entry name" value="Alpha subunit of glutamate synthase, C-terminal domain"/>
    <property type="match status" value="1"/>
</dbReference>
<dbReference type="CDD" id="cd02808">
    <property type="entry name" value="GltS_FMN"/>
    <property type="match status" value="1"/>
</dbReference>
<evidence type="ECO:0000256" key="4">
    <source>
        <dbReference type="ARBA" id="ARBA00022605"/>
    </source>
</evidence>
<sequence>MASASAPSRAHWPGDLRADRAACGMGFVATPGAPPSHRVVTLGTGALASLAHRGGLDADGKSGDGAGLLIQIPRRLFPADTAVAVLFDWDERARATLAQGLAKEGLGVVDWRSVPIDLESLGSRARATVPKIWHAVVTRPDCGESEWEGLLYRARRLAETRAAKQGVRMYIPSCSSRTIVYKGLMAGTHLAAFYLDLQDSASESQLAVFHQRYSTNTLADWRLAQPFRLLAHNGEINTITANRAFMRARQAELTEELRPVVAAGSDSSALDNVLELLVQQGFDAAEALMTLVPDGWEARGDMAPRVRDFYRFQSTRFEPWDGPAALAFSDGRVAGAALDRNGLRPVRYQITRSGLVVAASEAGVVPLEPADVIERGRLGPGQLLLVDVRDGTVNRDAEAKSLVASRQDYGLLADRVLVPIERRHRDVETPHDLVRQQLLHGWGAEDVKMVVQVMAATGQDPVYSMGDDTPISPLGRTPRRVSHRLRQRFAQVTNPAIDSLRERSVMSLRVILGARGRTLLPGNIAGDELRLRHHPAISAKGHPLLELESPVLGAGELARVLDSALVLDATISPGESLRDALLRLCDQAEHAPDGILTLSDRNAGPDRLPIPSPLAAGAVHERLLASGQRLQKDLVSVAGDVIDVHDLACLITVGASAVHPYLGFATADTGEGEAGQVQYRHALEHGLLKVMAKMGISCVASYRGAQVLEALGLGAEVMQLCLCGVPSRLGGDDLASLQTQLEAWSRSAWGGDAVAAGKDALPDYGRVRFRKTGEFHAYNPQAVRAAQKAAETGDQEQYLRWRELSTMGPPQDVRDLLKIRRPSHAVPLEQVEPASEIRKRFISTAMSLGALSPEAHAALAEAMNQMGARSNSGEGGEEPAYYSDPEPVRDNRIKQIASARFGVTPAYLRRAQEIEIKIAQGSKPGEGGQLPSLKVTELIARLRHAQPGQQLISPPPHHDIYSIEDLAQLILDLKTVNPRARIGVKLVSEAGVGTIAAGVAKARADYVLISGHNGGTGASPLSSIKGAGSPWELGLAETQQVLVAHDLRRRLSVRTDGGLKSGRDVVIAALLGAEEFGFGTGVLVALGCDMARQCHLNTCPTGIATQREDLRAKFTGRPEHVINYLTLIAEEAREYLAQAGARSIDEVVGRVELLQPSGQRPDLDVRFLLQAPADPAAPRRRLWRRNGEPPAAAPSSGRIQNCDRTVGADLSPGQRRAYRGSAGQSFGAFLDRDVELALEGETNDYVGKGMGGGVIAIRPFAEDASVDPVLAGNTCLYGATGGRLFLAGRAGERFGVRNSGATAVLEGAGDHFCEYMTGGVVVALGAVGWNVGAGMTGGVAYIREWAQHNPDSVTVRPVPPADLPALKALVDEHRQRTGSARAAALLADWEAAAAGFKQVVPLTTLASIPAEPAAGAASGPAAAAVAEPARGEPAKAARPS</sequence>
<reference evidence="18 19" key="1">
    <citation type="submission" date="2020-10" db="EMBL/GenBank/DDBJ databases">
        <title>Ca. Dormibacterota MAGs.</title>
        <authorList>
            <person name="Montgomery K."/>
        </authorList>
    </citation>
    <scope>NUCLEOTIDE SEQUENCE [LARGE SCALE GENOMIC DNA]</scope>
    <source>
        <strain evidence="18">SC8811_S16_3</strain>
    </source>
</reference>
<dbReference type="CDD" id="cd00713">
    <property type="entry name" value="GltS"/>
    <property type="match status" value="1"/>
</dbReference>
<evidence type="ECO:0000256" key="2">
    <source>
        <dbReference type="ARBA" id="ARBA00001927"/>
    </source>
</evidence>
<dbReference type="InterPro" id="IPR050711">
    <property type="entry name" value="ET-N_metabolism_enzyme"/>
</dbReference>
<organism evidence="18 19">
    <name type="scientific">Candidatus Dormiibacter inghamiae</name>
    <dbReference type="NCBI Taxonomy" id="3127013"/>
    <lineage>
        <taxon>Bacteria</taxon>
        <taxon>Bacillati</taxon>
        <taxon>Candidatus Dormiibacterota</taxon>
        <taxon>Candidatus Dormibacteria</taxon>
        <taxon>Candidatus Dormibacterales</taxon>
        <taxon>Candidatus Dormibacteraceae</taxon>
        <taxon>Candidatus Dormiibacter</taxon>
    </lineage>
</organism>
<keyword evidence="9 18" id="KW-0560">Oxidoreductase</keyword>
<dbReference type="Proteomes" id="UP000620075">
    <property type="component" value="Unassembled WGS sequence"/>
</dbReference>
<keyword evidence="7" id="KW-0479">Metal-binding</keyword>
<feature type="compositionally biased region" description="Low complexity" evidence="15">
    <location>
        <begin position="1413"/>
        <end position="1428"/>
    </location>
</feature>
<evidence type="ECO:0000256" key="1">
    <source>
        <dbReference type="ARBA" id="ARBA00001917"/>
    </source>
</evidence>
<dbReference type="InterPro" id="IPR017932">
    <property type="entry name" value="GATase_2_dom"/>
</dbReference>
<keyword evidence="12" id="KW-0314">Glutamate biosynthesis</keyword>
<dbReference type="InterPro" id="IPR002489">
    <property type="entry name" value="Glu_synth_asu_C"/>
</dbReference>
<feature type="region of interest" description="Disordered" evidence="15">
    <location>
        <begin position="867"/>
        <end position="887"/>
    </location>
</feature>
<evidence type="ECO:0000256" key="13">
    <source>
        <dbReference type="ARBA" id="ARBA00023291"/>
    </source>
</evidence>
<dbReference type="Pfam" id="PF01493">
    <property type="entry name" value="GXGXG"/>
    <property type="match status" value="1"/>
</dbReference>
<evidence type="ECO:0000256" key="10">
    <source>
        <dbReference type="ARBA" id="ARBA00023004"/>
    </source>
</evidence>
<dbReference type="InterPro" id="IPR001202">
    <property type="entry name" value="WW_dom"/>
</dbReference>
<keyword evidence="8" id="KW-0315">Glutamine amidotransferase</keyword>
<comment type="similarity">
    <text evidence="3">Belongs to the glutamate synthase family.</text>
</comment>
<name>A0A934NH78_9BACT</name>
<feature type="domain" description="WW" evidence="16">
    <location>
        <begin position="290"/>
        <end position="325"/>
    </location>
</feature>
<evidence type="ECO:0000259" key="17">
    <source>
        <dbReference type="PROSITE" id="PS51278"/>
    </source>
</evidence>
<dbReference type="PANTHER" id="PTHR11938:SF133">
    <property type="entry name" value="GLUTAMATE SYNTHASE (NADH)"/>
    <property type="match status" value="1"/>
</dbReference>
<keyword evidence="10" id="KW-0408">Iron</keyword>
<dbReference type="InterPro" id="IPR006982">
    <property type="entry name" value="Glu_synth_centr_N"/>
</dbReference>
<dbReference type="InterPro" id="IPR013785">
    <property type="entry name" value="Aldolase_TIM"/>
</dbReference>
<comment type="cofactor">
    <cofactor evidence="1">
        <name>FMN</name>
        <dbReference type="ChEBI" id="CHEBI:58210"/>
    </cofactor>
</comment>
<dbReference type="Pfam" id="PF01645">
    <property type="entry name" value="Glu_synthase"/>
    <property type="match status" value="1"/>
</dbReference>
<dbReference type="GO" id="GO:0019676">
    <property type="term" value="P:ammonia assimilation cycle"/>
    <property type="evidence" value="ECO:0007669"/>
    <property type="project" value="TreeGrafter"/>
</dbReference>
<dbReference type="InterPro" id="IPR002932">
    <property type="entry name" value="Glu_synthdom"/>
</dbReference>
<evidence type="ECO:0000256" key="12">
    <source>
        <dbReference type="ARBA" id="ARBA00023164"/>
    </source>
</evidence>
<dbReference type="PANTHER" id="PTHR11938">
    <property type="entry name" value="FAD NADPH DEHYDROGENASE/OXIDOREDUCTASE"/>
    <property type="match status" value="1"/>
</dbReference>
<dbReference type="GO" id="GO:0051538">
    <property type="term" value="F:3 iron, 4 sulfur cluster binding"/>
    <property type="evidence" value="ECO:0007669"/>
    <property type="project" value="UniProtKB-KW"/>
</dbReference>
<feature type="domain" description="Glutamine amidotransferase type-2" evidence="17">
    <location>
        <begin position="23"/>
        <end position="389"/>
    </location>
</feature>
<protein>
    <submittedName>
        <fullName evidence="18">Glutamate synthase large subunit</fullName>
        <ecNumber evidence="18">1.4.1.13</ecNumber>
    </submittedName>
</protein>
<evidence type="ECO:0000256" key="8">
    <source>
        <dbReference type="ARBA" id="ARBA00022962"/>
    </source>
</evidence>